<evidence type="ECO:0000256" key="2">
    <source>
        <dbReference type="SAM" id="MobiDB-lite"/>
    </source>
</evidence>
<dbReference type="InterPro" id="IPR012337">
    <property type="entry name" value="RNaseH-like_sf"/>
</dbReference>
<dbReference type="InterPro" id="IPR005162">
    <property type="entry name" value="Retrotrans_gag_dom"/>
</dbReference>
<evidence type="ECO:0000256" key="1">
    <source>
        <dbReference type="ARBA" id="ARBA00023268"/>
    </source>
</evidence>
<keyword evidence="4" id="KW-0548">Nucleotidyltransferase</keyword>
<dbReference type="InterPro" id="IPR043502">
    <property type="entry name" value="DNA/RNA_pol_sf"/>
</dbReference>
<dbReference type="InterPro" id="IPR050951">
    <property type="entry name" value="Retrovirus_Pol_polyprotein"/>
</dbReference>
<dbReference type="InterPro" id="IPR036397">
    <property type="entry name" value="RNaseH_sf"/>
</dbReference>
<keyword evidence="4" id="KW-0808">Transferase</keyword>
<dbReference type="PANTHER" id="PTHR37984">
    <property type="entry name" value="PROTEIN CBG26694"/>
    <property type="match status" value="1"/>
</dbReference>
<dbReference type="Gene3D" id="3.30.420.10">
    <property type="entry name" value="Ribonuclease H-like superfamily/Ribonuclease H"/>
    <property type="match status" value="1"/>
</dbReference>
<gene>
    <name evidence="4" type="ORF">Tci_053452</name>
</gene>
<proteinExistence type="predicted"/>
<dbReference type="GO" id="GO:0015074">
    <property type="term" value="P:DNA integration"/>
    <property type="evidence" value="ECO:0007669"/>
    <property type="project" value="InterPro"/>
</dbReference>
<dbReference type="Pfam" id="PF00665">
    <property type="entry name" value="rve"/>
    <property type="match status" value="1"/>
</dbReference>
<dbReference type="InterPro" id="IPR041577">
    <property type="entry name" value="RT_RNaseH_2"/>
</dbReference>
<evidence type="ECO:0000313" key="4">
    <source>
        <dbReference type="EMBL" id="GEU81474.1"/>
    </source>
</evidence>
<dbReference type="InterPro" id="IPR041588">
    <property type="entry name" value="Integrase_H2C2"/>
</dbReference>
<dbReference type="PANTHER" id="PTHR37984:SF5">
    <property type="entry name" value="PROTEIN NYNRIN-LIKE"/>
    <property type="match status" value="1"/>
</dbReference>
<sequence>MSTRSSARNLFPRLDNPELTIRRRSPINPTLLNNFKMATKRSGDPPVPDLRTMEELCQPSLNGRGGPIVPISIQATNFGLKNDMIQQVQNSCQFHRLLGDNANKHLDKFLHVTQSIKVNGVTDDALHLYLFPHSLTHHATDWFDRLPRNSISTFEQMAKMFIGKYFPPSMMTKLRNEITNFRQHPDESLFEAWERYKLSTDRCHNHNMLPITQIDIFYNGLTLRPRDTINDAAATVGQTQNVYAAGAYQDNSYQPQGASHGPNPPPAYQTPVHQPLISQPQVVTTTEFTNYMKTNDAILKNMQTNKTSLTNSNLELKNMFGQFMKMNTASSLGSGTLPINTITNPKEDLKGITTQSGNAYQGPTIPTTSSSLPQEVERKTEVTKDTMPPTNNKSTKDIQPLVLQVETPVPNSKPVVAPIIEPVAALVSASKPNQKPLIPYPSRLHDQRLRDKANDQKEKFFQIFHDLNFSISFADALILMPKFGPTIKSLLTKKDKLYELARTPLNEHCSAVLLKKLPKNLGDPSKFLIPCDFPRMDECLALADLGASINLMPLVNNEAVTFNLDQTLRYSANYNDMTANRIDVIDMACEEYSQEVLDFFDVIVSGNPTLYYDPIVSTSSSTLTPFEDSDFLLEEVDAFLTLEDVPTSPEVDHSYYGPEGDILLLESFLNDDPSLPPPNQGMYLPQVQKELKICEAKNDKSSIDEPPEVELKDLPPHLEYVFLEGGNKFPVIISKDLSVEEKSALIKVLKSHKQAIAWKLSDIKVFMDDFSVFRNSSGTCLSHLDKMLKRCEDTNLCLNWEKSHFMVKEGIVLGHKISKNEIEVDKAKVDLIAKFPHPTTAKCIRSFLGHVGFYRRFIQDFSKIARPMTRLLAKDTSFFFSDKCIEAFQTLKIKLTEAPILVAPEWDLPFELMCDASDFAIENPHQSVLDKKEINETFPLETLNMVSFRGDSSTPWFANFVNYHAGNFIVKGMSSQEKNKFFKDVKHYVWDDPFLFKICADQVIQRCVHDQEAIDILTACHNGPTRGHHGPNYTAKKVFDSGFYWLTIYHDAHDLVKSCDACQCQGRILQRDEMRQNSIQVCKIFDVWGIDFIGPLPSSRGNKYILVAVDYLLKWVKTKALPTNDARVVCKFLKSLFARFGTPRAIISDRDMHFCNDQFTKVMLKYYVTHRLATVYHH</sequence>
<accession>A0A6L2NAA4</accession>
<dbReference type="InterPro" id="IPR001584">
    <property type="entry name" value="Integrase_cat-core"/>
</dbReference>
<dbReference type="InterPro" id="IPR043128">
    <property type="entry name" value="Rev_trsase/Diguanyl_cyclase"/>
</dbReference>
<dbReference type="Pfam" id="PF17919">
    <property type="entry name" value="RT_RNaseH_2"/>
    <property type="match status" value="1"/>
</dbReference>
<dbReference type="FunFam" id="3.30.70.270:FF:000020">
    <property type="entry name" value="Transposon Tf2-6 polyprotein-like Protein"/>
    <property type="match status" value="1"/>
</dbReference>
<keyword evidence="1" id="KW-0511">Multifunctional enzyme</keyword>
<protein>
    <submittedName>
        <fullName evidence="4">Reverse transcriptase domain-containing protein</fullName>
    </submittedName>
</protein>
<dbReference type="EMBL" id="BKCJ010008288">
    <property type="protein sequence ID" value="GEU81474.1"/>
    <property type="molecule type" value="Genomic_DNA"/>
</dbReference>
<dbReference type="GO" id="GO:0003964">
    <property type="term" value="F:RNA-directed DNA polymerase activity"/>
    <property type="evidence" value="ECO:0007669"/>
    <property type="project" value="UniProtKB-KW"/>
</dbReference>
<name>A0A6L2NAA4_TANCI</name>
<evidence type="ECO:0000259" key="3">
    <source>
        <dbReference type="PROSITE" id="PS50994"/>
    </source>
</evidence>
<comment type="caution">
    <text evidence="4">The sequence shown here is derived from an EMBL/GenBank/DDBJ whole genome shotgun (WGS) entry which is preliminary data.</text>
</comment>
<dbReference type="Gene3D" id="1.10.340.70">
    <property type="match status" value="1"/>
</dbReference>
<feature type="compositionally biased region" description="Polar residues" evidence="2">
    <location>
        <begin position="356"/>
        <end position="373"/>
    </location>
</feature>
<reference evidence="4" key="1">
    <citation type="journal article" date="2019" name="Sci. Rep.">
        <title>Draft genome of Tanacetum cinerariifolium, the natural source of mosquito coil.</title>
        <authorList>
            <person name="Yamashiro T."/>
            <person name="Shiraishi A."/>
            <person name="Satake H."/>
            <person name="Nakayama K."/>
        </authorList>
    </citation>
    <scope>NUCLEOTIDE SEQUENCE</scope>
</reference>
<dbReference type="PROSITE" id="PS50994">
    <property type="entry name" value="INTEGRASE"/>
    <property type="match status" value="1"/>
</dbReference>
<feature type="domain" description="Integrase catalytic" evidence="3">
    <location>
        <begin position="1079"/>
        <end position="1178"/>
    </location>
</feature>
<dbReference type="SUPFAM" id="SSF56672">
    <property type="entry name" value="DNA/RNA polymerases"/>
    <property type="match status" value="1"/>
</dbReference>
<organism evidence="4">
    <name type="scientific">Tanacetum cinerariifolium</name>
    <name type="common">Dalmatian daisy</name>
    <name type="synonym">Chrysanthemum cinerariifolium</name>
    <dbReference type="NCBI Taxonomy" id="118510"/>
    <lineage>
        <taxon>Eukaryota</taxon>
        <taxon>Viridiplantae</taxon>
        <taxon>Streptophyta</taxon>
        <taxon>Embryophyta</taxon>
        <taxon>Tracheophyta</taxon>
        <taxon>Spermatophyta</taxon>
        <taxon>Magnoliopsida</taxon>
        <taxon>eudicotyledons</taxon>
        <taxon>Gunneridae</taxon>
        <taxon>Pentapetalae</taxon>
        <taxon>asterids</taxon>
        <taxon>campanulids</taxon>
        <taxon>Asterales</taxon>
        <taxon>Asteraceae</taxon>
        <taxon>Asteroideae</taxon>
        <taxon>Anthemideae</taxon>
        <taxon>Anthemidinae</taxon>
        <taxon>Tanacetum</taxon>
    </lineage>
</organism>
<dbReference type="Pfam" id="PF03732">
    <property type="entry name" value="Retrotrans_gag"/>
    <property type="match status" value="1"/>
</dbReference>
<feature type="region of interest" description="Disordered" evidence="2">
    <location>
        <begin position="356"/>
        <end position="376"/>
    </location>
</feature>
<dbReference type="SUPFAM" id="SSF53098">
    <property type="entry name" value="Ribonuclease H-like"/>
    <property type="match status" value="1"/>
</dbReference>
<dbReference type="Gene3D" id="3.30.70.270">
    <property type="match status" value="2"/>
</dbReference>
<dbReference type="Pfam" id="PF17921">
    <property type="entry name" value="Integrase_H2C2"/>
    <property type="match status" value="1"/>
</dbReference>
<dbReference type="AlphaFoldDB" id="A0A6L2NAA4"/>
<keyword evidence="4" id="KW-0695">RNA-directed DNA polymerase</keyword>
<dbReference type="GO" id="GO:0003676">
    <property type="term" value="F:nucleic acid binding"/>
    <property type="evidence" value="ECO:0007669"/>
    <property type="project" value="InterPro"/>
</dbReference>